<feature type="transmembrane region" description="Helical" evidence="5">
    <location>
        <begin position="93"/>
        <end position="112"/>
    </location>
</feature>
<feature type="transmembrane region" description="Helical" evidence="5">
    <location>
        <begin position="274"/>
        <end position="294"/>
    </location>
</feature>
<evidence type="ECO:0000256" key="2">
    <source>
        <dbReference type="ARBA" id="ARBA00022692"/>
    </source>
</evidence>
<sequence>MSVCGVFSSIMIGKLGDEKSRKIALLLPFIGLILADLTLLLQAYFEYLSPYWFILSELIFGGFGGYMTIFSSAFAYASELKSRNSEERSNSMAYLEGTIGFGCTVGLLLTSFSKEVGYFNTYLFFTVCHVLCIIYLFLLSDLKPIKRGENVREPVSGRALIAKKFMSWTVLMEERNRSTKVIVLLISFGLSYFAYIGTMHIGFLYLKQRFHWDRKLYGLLNAPLQASTTLAALFLYPFLKSKKLPDTSLALIGLTSRGLGKLWLSIAWDTSSVFFLILFDMLSRFAPSALRSLLSKSVCSNEQGQMFALVGVIEAIGNLLSSAVFHTLFPFSISFFPQLSFVIMTVLIAIPIGLIWATQAKLESRTDSDEKEEAVHANFKDSERPILIREIEEPKKPQDA</sequence>
<dbReference type="PROSITE" id="PS50850">
    <property type="entry name" value="MFS"/>
    <property type="match status" value="1"/>
</dbReference>
<protein>
    <submittedName>
        <fullName evidence="8">MFS domain-containing protein</fullName>
    </submittedName>
</protein>
<keyword evidence="7" id="KW-1185">Reference proteome</keyword>
<feature type="transmembrane region" description="Helical" evidence="5">
    <location>
        <begin position="118"/>
        <end position="138"/>
    </location>
</feature>
<feature type="transmembrane region" description="Helical" evidence="5">
    <location>
        <begin position="23"/>
        <end position="45"/>
    </location>
</feature>
<dbReference type="GO" id="GO:0016020">
    <property type="term" value="C:membrane"/>
    <property type="evidence" value="ECO:0007669"/>
    <property type="project" value="UniProtKB-SubCell"/>
</dbReference>
<dbReference type="AlphaFoldDB" id="A0A1I7ZFY3"/>
<dbReference type="Gene3D" id="1.20.1250.20">
    <property type="entry name" value="MFS general substrate transporter like domains"/>
    <property type="match status" value="1"/>
</dbReference>
<evidence type="ECO:0000256" key="3">
    <source>
        <dbReference type="ARBA" id="ARBA00022989"/>
    </source>
</evidence>
<feature type="transmembrane region" description="Helical" evidence="5">
    <location>
        <begin position="51"/>
        <end position="77"/>
    </location>
</feature>
<feature type="transmembrane region" description="Helical" evidence="5">
    <location>
        <begin position="181"/>
        <end position="205"/>
    </location>
</feature>
<organism evidence="7 8">
    <name type="scientific">Steinernema glaseri</name>
    <dbReference type="NCBI Taxonomy" id="37863"/>
    <lineage>
        <taxon>Eukaryota</taxon>
        <taxon>Metazoa</taxon>
        <taxon>Ecdysozoa</taxon>
        <taxon>Nematoda</taxon>
        <taxon>Chromadorea</taxon>
        <taxon>Rhabditida</taxon>
        <taxon>Tylenchina</taxon>
        <taxon>Panagrolaimomorpha</taxon>
        <taxon>Strongyloidoidea</taxon>
        <taxon>Steinernematidae</taxon>
        <taxon>Steinernema</taxon>
    </lineage>
</organism>
<dbReference type="PANTHER" id="PTHR23507">
    <property type="entry name" value="ZGC:174356"/>
    <property type="match status" value="1"/>
</dbReference>
<feature type="transmembrane region" description="Helical" evidence="5">
    <location>
        <begin position="335"/>
        <end position="357"/>
    </location>
</feature>
<dbReference type="InterPro" id="IPR036259">
    <property type="entry name" value="MFS_trans_sf"/>
</dbReference>
<evidence type="ECO:0000256" key="5">
    <source>
        <dbReference type="SAM" id="Phobius"/>
    </source>
</evidence>
<evidence type="ECO:0000313" key="7">
    <source>
        <dbReference type="Proteomes" id="UP000095287"/>
    </source>
</evidence>
<evidence type="ECO:0000256" key="1">
    <source>
        <dbReference type="ARBA" id="ARBA00004141"/>
    </source>
</evidence>
<keyword evidence="4 5" id="KW-0472">Membrane</keyword>
<proteinExistence type="predicted"/>
<feature type="transmembrane region" description="Helical" evidence="5">
    <location>
        <begin position="306"/>
        <end position="329"/>
    </location>
</feature>
<evidence type="ECO:0000313" key="8">
    <source>
        <dbReference type="WBParaSite" id="L893_g26051.t1"/>
    </source>
</evidence>
<keyword evidence="2 5" id="KW-0812">Transmembrane</keyword>
<evidence type="ECO:0000259" key="6">
    <source>
        <dbReference type="PROSITE" id="PS50850"/>
    </source>
</evidence>
<keyword evidence="3 5" id="KW-1133">Transmembrane helix</keyword>
<reference evidence="8" key="1">
    <citation type="submission" date="2016-11" db="UniProtKB">
        <authorList>
            <consortium name="WormBaseParasite"/>
        </authorList>
    </citation>
    <scope>IDENTIFICATION</scope>
</reference>
<comment type="subcellular location">
    <subcellularLocation>
        <location evidence="1">Membrane</location>
        <topology evidence="1">Multi-pass membrane protein</topology>
    </subcellularLocation>
</comment>
<name>A0A1I7ZFY3_9BILA</name>
<feature type="domain" description="Major facilitator superfamily (MFS) profile" evidence="6">
    <location>
        <begin position="1"/>
        <end position="363"/>
    </location>
</feature>
<accession>A0A1I7ZFY3</accession>
<dbReference type="InterPro" id="IPR020846">
    <property type="entry name" value="MFS_dom"/>
</dbReference>
<dbReference type="SUPFAM" id="SSF103473">
    <property type="entry name" value="MFS general substrate transporter"/>
    <property type="match status" value="1"/>
</dbReference>
<dbReference type="WBParaSite" id="L893_g26051.t1">
    <property type="protein sequence ID" value="L893_g26051.t1"/>
    <property type="gene ID" value="L893_g26051"/>
</dbReference>
<dbReference type="PANTHER" id="PTHR23507:SF27">
    <property type="entry name" value="SOLUTE CARRIER FAMILY RELATED"/>
    <property type="match status" value="1"/>
</dbReference>
<dbReference type="Proteomes" id="UP000095287">
    <property type="component" value="Unplaced"/>
</dbReference>
<evidence type="ECO:0000256" key="4">
    <source>
        <dbReference type="ARBA" id="ARBA00023136"/>
    </source>
</evidence>
<feature type="transmembrane region" description="Helical" evidence="5">
    <location>
        <begin position="217"/>
        <end position="236"/>
    </location>
</feature>
<dbReference type="GO" id="GO:0022857">
    <property type="term" value="F:transmembrane transporter activity"/>
    <property type="evidence" value="ECO:0007669"/>
    <property type="project" value="InterPro"/>
</dbReference>